<dbReference type="CDD" id="cd02869">
    <property type="entry name" value="PseudoU_synth_RluA_like"/>
    <property type="match status" value="1"/>
</dbReference>
<protein>
    <recommendedName>
        <fullName evidence="6">Pseudouridine synthase</fullName>
        <ecNumber evidence="6">5.4.99.-</ecNumber>
    </recommendedName>
</protein>
<dbReference type="RefSeq" id="WP_219848780.1">
    <property type="nucleotide sequence ID" value="NZ_LN649255.1"/>
</dbReference>
<dbReference type="KEGG" id="plc:PAD_104"/>
<dbReference type="PANTHER" id="PTHR21600">
    <property type="entry name" value="MITOCHONDRIAL RNA PSEUDOURIDINE SYNTHASE"/>
    <property type="match status" value="1"/>
</dbReference>
<name>A0A8D9JTZ2_9GAMM</name>
<keyword evidence="2 6" id="KW-0413">Isomerase</keyword>
<dbReference type="EMBL" id="LN649255">
    <property type="protein sequence ID" value="CEI58662.1"/>
    <property type="molecule type" value="Genomic_DNA"/>
</dbReference>
<proteinExistence type="inferred from homology"/>
<dbReference type="GO" id="GO:0003723">
    <property type="term" value="F:RNA binding"/>
    <property type="evidence" value="ECO:0007669"/>
    <property type="project" value="UniProtKB-KW"/>
</dbReference>
<comment type="catalytic activity">
    <reaction evidence="3">
        <text>uridine(1911/1915/1917) in 23S rRNA = pseudouridine(1911/1915/1917) in 23S rRNA</text>
        <dbReference type="Rhea" id="RHEA:42524"/>
        <dbReference type="Rhea" id="RHEA-COMP:10097"/>
        <dbReference type="Rhea" id="RHEA-COMP:10098"/>
        <dbReference type="ChEBI" id="CHEBI:65314"/>
        <dbReference type="ChEBI" id="CHEBI:65315"/>
        <dbReference type="EC" id="5.4.99.23"/>
    </reaction>
</comment>
<organism evidence="8 9">
    <name type="scientific">Candidatus Portiera aleyrodidarum</name>
    <name type="common">primary endosymbiont of Bemisia tabaci</name>
    <dbReference type="NCBI Taxonomy" id="91844"/>
    <lineage>
        <taxon>Bacteria</taxon>
        <taxon>Pseudomonadati</taxon>
        <taxon>Pseudomonadota</taxon>
        <taxon>Gammaproteobacteria</taxon>
        <taxon>Candidatus Johnevansiales</taxon>
        <taxon>Candidatus Johnevansiaceae</taxon>
        <taxon>Candidatus Portiera</taxon>
    </lineage>
</organism>
<dbReference type="AlphaFoldDB" id="A0A8D9JTZ2"/>
<evidence type="ECO:0000256" key="6">
    <source>
        <dbReference type="RuleBase" id="RU362028"/>
    </source>
</evidence>
<dbReference type="SUPFAM" id="SSF55120">
    <property type="entry name" value="Pseudouridine synthase"/>
    <property type="match status" value="1"/>
</dbReference>
<dbReference type="InterPro" id="IPR050188">
    <property type="entry name" value="RluA_PseudoU_synthase"/>
</dbReference>
<evidence type="ECO:0000313" key="9">
    <source>
        <dbReference type="Proteomes" id="UP000032800"/>
    </source>
</evidence>
<accession>A0A8D9JTZ2</accession>
<dbReference type="InterPro" id="IPR002942">
    <property type="entry name" value="S4_RNA-bd"/>
</dbReference>
<dbReference type="InterPro" id="IPR006224">
    <property type="entry name" value="PsdUridine_synth_RluA-like_CS"/>
</dbReference>
<evidence type="ECO:0000256" key="1">
    <source>
        <dbReference type="ARBA" id="ARBA00010876"/>
    </source>
</evidence>
<sequence>MRTIKYIPSNLHGMRLDKASSELFNFSREKIKYFINKRKLIVDGFPAKPKEKINEGQCLALLSFNKDYLVEKVLKSEKLKIDIIYEDKDLMVINKKPGLVVHPSKGNLKGTLVNAILDCYPELRKLPRAGLVHRIDKDTSGLLIIAKTLVTYKKLIKQIKYKSIIREYDALVIGKVFTGGSIKTKIGRHFKNRKRKIVRSDGKVARTHYRVIEKFKSHTYLRCWLETGRTHQIRVHMDYINRSLIGDYIYFKKKILPNFNRQALHAHCLQFEHPTKNEKIKLKVKLPKDMKYLLNRLRYNNIYSRSKK</sequence>
<evidence type="ECO:0000256" key="2">
    <source>
        <dbReference type="ARBA" id="ARBA00023235"/>
    </source>
</evidence>
<evidence type="ECO:0000256" key="5">
    <source>
        <dbReference type="PROSITE-ProRule" id="PRU00182"/>
    </source>
</evidence>
<dbReference type="InterPro" id="IPR036986">
    <property type="entry name" value="S4_RNA-bd_sf"/>
</dbReference>
<dbReference type="PROSITE" id="PS01129">
    <property type="entry name" value="PSI_RLU"/>
    <property type="match status" value="1"/>
</dbReference>
<reference evidence="8 9" key="1">
    <citation type="journal article" date="2015" name="Genome Biol. Evol.">
        <title>Genome evolution in the primary endosymbiont of whiteflies sheds light on their divergence.</title>
        <authorList>
            <person name="Santos-Garcia D."/>
            <person name="Vargas-Chavez C."/>
            <person name="Moya A."/>
            <person name="Latorre A."/>
            <person name="Silva"/>
            <person name="F J."/>
        </authorList>
    </citation>
    <scope>NUCLEOTIDE SEQUENCE [LARGE SCALE GENOMIC DNA]</scope>
    <source>
        <strain evidence="9">AD-VLC</strain>
    </source>
</reference>
<feature type="domain" description="RNA-binding S4" evidence="7">
    <location>
        <begin position="14"/>
        <end position="75"/>
    </location>
</feature>
<keyword evidence="5" id="KW-0694">RNA-binding</keyword>
<dbReference type="InterPro" id="IPR020103">
    <property type="entry name" value="PsdUridine_synth_cat_dom_sf"/>
</dbReference>
<dbReference type="GO" id="GO:0160140">
    <property type="term" value="F:23S rRNA pseudouridine(1911/1915/1917) synthase activity"/>
    <property type="evidence" value="ECO:0007669"/>
    <property type="project" value="UniProtKB-EC"/>
</dbReference>
<dbReference type="Gene3D" id="3.10.290.10">
    <property type="entry name" value="RNA-binding S4 domain"/>
    <property type="match status" value="1"/>
</dbReference>
<dbReference type="EC" id="5.4.99.-" evidence="6"/>
<dbReference type="SMART" id="SM00363">
    <property type="entry name" value="S4"/>
    <property type="match status" value="1"/>
</dbReference>
<evidence type="ECO:0000256" key="3">
    <source>
        <dbReference type="ARBA" id="ARBA00036882"/>
    </source>
</evidence>
<dbReference type="Proteomes" id="UP000032800">
    <property type="component" value="Chromosome I"/>
</dbReference>
<dbReference type="GO" id="GO:0000455">
    <property type="term" value="P:enzyme-directed rRNA pseudouridine synthesis"/>
    <property type="evidence" value="ECO:0007669"/>
    <property type="project" value="TreeGrafter"/>
</dbReference>
<feature type="active site" evidence="4">
    <location>
        <position position="136"/>
    </location>
</feature>
<gene>
    <name evidence="8" type="primary">rluD</name>
    <name evidence="8" type="ORF">PAD_104</name>
</gene>
<evidence type="ECO:0000259" key="7">
    <source>
        <dbReference type="SMART" id="SM00363"/>
    </source>
</evidence>
<comment type="catalytic activity">
    <reaction evidence="6">
        <text>a uridine in RNA = a pseudouridine in RNA</text>
        <dbReference type="Rhea" id="RHEA:48348"/>
        <dbReference type="Rhea" id="RHEA-COMP:12068"/>
        <dbReference type="Rhea" id="RHEA-COMP:12069"/>
        <dbReference type="ChEBI" id="CHEBI:65314"/>
        <dbReference type="ChEBI" id="CHEBI:65315"/>
    </reaction>
</comment>
<comment type="function">
    <text evidence="6">Responsible for synthesis of pseudouridine from uracil.</text>
</comment>
<dbReference type="SUPFAM" id="SSF55174">
    <property type="entry name" value="Alpha-L RNA-binding motif"/>
    <property type="match status" value="1"/>
</dbReference>
<comment type="similarity">
    <text evidence="1 6">Belongs to the pseudouridine synthase RluA family.</text>
</comment>
<dbReference type="NCBIfam" id="TIGR00005">
    <property type="entry name" value="rluA_subfam"/>
    <property type="match status" value="1"/>
</dbReference>
<dbReference type="PROSITE" id="PS50889">
    <property type="entry name" value="S4"/>
    <property type="match status" value="1"/>
</dbReference>
<dbReference type="InterPro" id="IPR006225">
    <property type="entry name" value="PsdUridine_synth_RluC/D"/>
</dbReference>
<evidence type="ECO:0000256" key="4">
    <source>
        <dbReference type="PIRSR" id="PIRSR606225-1"/>
    </source>
</evidence>
<dbReference type="Gene3D" id="3.30.2350.10">
    <property type="entry name" value="Pseudouridine synthase"/>
    <property type="match status" value="1"/>
</dbReference>
<evidence type="ECO:0000313" key="8">
    <source>
        <dbReference type="EMBL" id="CEI58662.1"/>
    </source>
</evidence>
<dbReference type="PANTHER" id="PTHR21600:SF44">
    <property type="entry name" value="RIBOSOMAL LARGE SUBUNIT PSEUDOURIDINE SYNTHASE D"/>
    <property type="match status" value="1"/>
</dbReference>
<dbReference type="InterPro" id="IPR006145">
    <property type="entry name" value="PsdUridine_synth_RsuA/RluA"/>
</dbReference>
<dbReference type="Pfam" id="PF00849">
    <property type="entry name" value="PseudoU_synth_2"/>
    <property type="match status" value="1"/>
</dbReference>